<feature type="chain" id="PRO_5018026815" evidence="1">
    <location>
        <begin position="33"/>
        <end position="352"/>
    </location>
</feature>
<gene>
    <name evidence="2" type="ORF">D9V32_03765</name>
</gene>
<dbReference type="PROSITE" id="PS51257">
    <property type="entry name" value="PROKAR_LIPOPROTEIN"/>
    <property type="match status" value="1"/>
</dbReference>
<evidence type="ECO:0000256" key="1">
    <source>
        <dbReference type="SAM" id="SignalP"/>
    </source>
</evidence>
<dbReference type="EMBL" id="RCUX01000003">
    <property type="protein sequence ID" value="RLP76769.1"/>
    <property type="molecule type" value="Genomic_DNA"/>
</dbReference>
<organism evidence="2 3">
    <name type="scientific">Mycetocola tolaasinivorans</name>
    <dbReference type="NCBI Taxonomy" id="76635"/>
    <lineage>
        <taxon>Bacteria</taxon>
        <taxon>Bacillati</taxon>
        <taxon>Actinomycetota</taxon>
        <taxon>Actinomycetes</taxon>
        <taxon>Micrococcales</taxon>
        <taxon>Microbacteriaceae</taxon>
        <taxon>Mycetocola</taxon>
    </lineage>
</organism>
<dbReference type="AlphaFoldDB" id="A0A3L7A8V7"/>
<evidence type="ECO:0000313" key="3">
    <source>
        <dbReference type="Proteomes" id="UP000272503"/>
    </source>
</evidence>
<evidence type="ECO:0000313" key="2">
    <source>
        <dbReference type="EMBL" id="RLP76769.1"/>
    </source>
</evidence>
<comment type="caution">
    <text evidence="2">The sequence shown here is derived from an EMBL/GenBank/DDBJ whole genome shotgun (WGS) entry which is preliminary data.</text>
</comment>
<dbReference type="OrthoDB" id="4412570at2"/>
<reference evidence="2 3" key="1">
    <citation type="submission" date="2018-10" db="EMBL/GenBank/DDBJ databases">
        <authorList>
            <person name="Li J."/>
        </authorList>
    </citation>
    <scope>NUCLEOTIDE SEQUENCE [LARGE SCALE GENOMIC DNA]</scope>
    <source>
        <strain evidence="2 3">IF 016277</strain>
    </source>
</reference>
<protein>
    <submittedName>
        <fullName evidence="2">Uncharacterized protein</fullName>
    </submittedName>
</protein>
<feature type="signal peptide" evidence="1">
    <location>
        <begin position="1"/>
        <end position="32"/>
    </location>
</feature>
<accession>A0A3L7A8V7</accession>
<dbReference type="Proteomes" id="UP000272503">
    <property type="component" value="Unassembled WGS sequence"/>
</dbReference>
<name>A0A3L7A8V7_9MICO</name>
<keyword evidence="1" id="KW-0732">Signal</keyword>
<sequence>MKRAVRKFRNVGLGAVLTGALIACVAVTPAQASEDETAADETTTTSSAVTVDTLSVLSDIVDLTPQARAALSTLVGEATVSAAPEDSVFDGIVATEAGATVLLPTAEDSSAAVLGSESLGARVPGAEVTRTEGVVSVLENKNETFVVAPGSTGGVQFINIATEHVVEHSFDVETSIPEGASWSVLPDGGLQLIDAVGSLSAYVETPWAVDANGVSLPTHFTVEGGMITQHVDTSNATFPVVSDPSIWTVAECLGSIALLIGFAAAKMATVIAKIATVIKKTTTLVNKWKAAIGSANFSAAEFKTFAGLLQGWMNNTLTAAKRTKVNALMNAAGATLLTIVGLEACWKWYKNG</sequence>
<dbReference type="RefSeq" id="WP_121647579.1">
    <property type="nucleotide sequence ID" value="NZ_RCUX01000003.1"/>
</dbReference>
<keyword evidence="3" id="KW-1185">Reference proteome</keyword>
<proteinExistence type="predicted"/>